<proteinExistence type="inferred from homology"/>
<evidence type="ECO:0000313" key="11">
    <source>
        <dbReference type="Proteomes" id="UP001152797"/>
    </source>
</evidence>
<comment type="caution">
    <text evidence="9">The sequence shown here is derived from an EMBL/GenBank/DDBJ whole genome shotgun (WGS) entry which is preliminary data.</text>
</comment>
<dbReference type="InterPro" id="IPR043132">
    <property type="entry name" value="BCAT-like_C"/>
</dbReference>
<dbReference type="InterPro" id="IPR043131">
    <property type="entry name" value="BCAT-like_N"/>
</dbReference>
<evidence type="ECO:0000256" key="2">
    <source>
        <dbReference type="ARBA" id="ARBA00009320"/>
    </source>
</evidence>
<dbReference type="EC" id="2.6.1.42" evidence="8"/>
<dbReference type="SUPFAM" id="SSF56752">
    <property type="entry name" value="D-aminoacid aminotransferase-like PLP-dependent enzymes"/>
    <property type="match status" value="1"/>
</dbReference>
<keyword evidence="3 8" id="KW-0032">Aminotransferase</keyword>
<dbReference type="EMBL" id="CAMXCT020000123">
    <property type="protein sequence ID" value="CAL1127606.1"/>
    <property type="molecule type" value="Genomic_DNA"/>
</dbReference>
<comment type="catalytic activity">
    <reaction evidence="8">
        <text>L-isoleucine + 2-oxoglutarate = (S)-3-methyl-2-oxopentanoate + L-glutamate</text>
        <dbReference type="Rhea" id="RHEA:24801"/>
        <dbReference type="ChEBI" id="CHEBI:16810"/>
        <dbReference type="ChEBI" id="CHEBI:29985"/>
        <dbReference type="ChEBI" id="CHEBI:35146"/>
        <dbReference type="ChEBI" id="CHEBI:58045"/>
        <dbReference type="EC" id="2.6.1.42"/>
    </reaction>
</comment>
<keyword evidence="8" id="KW-0028">Amino-acid biosynthesis</keyword>
<sequence>MPPVPQDLFLEMCYEAVRANADWVPPEGKGALYLRPLLMGSGAALGVGPSSEFTFVIYVAPVGSYFPGGARLRVETNHHRAAEMGVGYVKAAGNYAPCFLPQKDAKEKGFSDVLYFDPSGTRVEEAAASNFFCVTKDGVLKTPSLGTILAGVTRDTILKLARRLTSTESGLLTSVQETSISLGEILEAREAFVTGTAAAVGWPSHRDGNV</sequence>
<keyword evidence="5 7" id="KW-0663">Pyridoxal phosphate</keyword>
<dbReference type="GO" id="GO:0004084">
    <property type="term" value="F:branched-chain-amino-acid transaminase activity"/>
    <property type="evidence" value="ECO:0007669"/>
    <property type="project" value="UniProtKB-EC"/>
</dbReference>
<comment type="catalytic activity">
    <reaction evidence="8">
        <text>L-valine + 2-oxoglutarate = 3-methyl-2-oxobutanoate + L-glutamate</text>
        <dbReference type="Rhea" id="RHEA:24813"/>
        <dbReference type="ChEBI" id="CHEBI:11851"/>
        <dbReference type="ChEBI" id="CHEBI:16810"/>
        <dbReference type="ChEBI" id="CHEBI:29985"/>
        <dbReference type="ChEBI" id="CHEBI:57762"/>
        <dbReference type="EC" id="2.6.1.42"/>
    </reaction>
</comment>
<gene>
    <name evidence="9" type="ORF">C1SCF055_LOCUS2652</name>
</gene>
<dbReference type="PROSITE" id="PS00770">
    <property type="entry name" value="AA_TRANSFER_CLASS_4"/>
    <property type="match status" value="1"/>
</dbReference>
<dbReference type="EMBL" id="CAMXCT010000123">
    <property type="protein sequence ID" value="CAI3974231.1"/>
    <property type="molecule type" value="Genomic_DNA"/>
</dbReference>
<evidence type="ECO:0000256" key="5">
    <source>
        <dbReference type="ARBA" id="ARBA00022898"/>
    </source>
</evidence>
<evidence type="ECO:0000256" key="6">
    <source>
        <dbReference type="RuleBase" id="RU004106"/>
    </source>
</evidence>
<dbReference type="PANTHER" id="PTHR42825:SF2">
    <property type="entry name" value="BRANCHED-CHAIN-AMINO-ACID AMINOTRANSFERASE 3, CHLOROPLASTIC-RELATED"/>
    <property type="match status" value="1"/>
</dbReference>
<dbReference type="Gene3D" id="3.20.10.10">
    <property type="entry name" value="D-amino Acid Aminotransferase, subunit A, domain 2"/>
    <property type="match status" value="1"/>
</dbReference>
<comment type="catalytic activity">
    <reaction evidence="8">
        <text>L-leucine + 2-oxoglutarate = 4-methyl-2-oxopentanoate + L-glutamate</text>
        <dbReference type="Rhea" id="RHEA:18321"/>
        <dbReference type="ChEBI" id="CHEBI:16810"/>
        <dbReference type="ChEBI" id="CHEBI:17865"/>
        <dbReference type="ChEBI" id="CHEBI:29985"/>
        <dbReference type="ChEBI" id="CHEBI:57427"/>
        <dbReference type="EC" id="2.6.1.42"/>
    </reaction>
</comment>
<dbReference type="InterPro" id="IPR018300">
    <property type="entry name" value="Aminotrans_IV_CS"/>
</dbReference>
<dbReference type="InterPro" id="IPR001544">
    <property type="entry name" value="Aminotrans_IV"/>
</dbReference>
<organism evidence="9">
    <name type="scientific">Cladocopium goreaui</name>
    <dbReference type="NCBI Taxonomy" id="2562237"/>
    <lineage>
        <taxon>Eukaryota</taxon>
        <taxon>Sar</taxon>
        <taxon>Alveolata</taxon>
        <taxon>Dinophyceae</taxon>
        <taxon>Suessiales</taxon>
        <taxon>Symbiodiniaceae</taxon>
        <taxon>Cladocopium</taxon>
    </lineage>
</organism>
<dbReference type="GO" id="GO:0008652">
    <property type="term" value="P:amino acid biosynthetic process"/>
    <property type="evidence" value="ECO:0007669"/>
    <property type="project" value="UniProtKB-KW"/>
</dbReference>
<protein>
    <recommendedName>
        <fullName evidence="8">Branched-chain-amino-acid aminotransferase</fullName>
        <ecNumber evidence="8">2.6.1.42</ecNumber>
    </recommendedName>
</protein>
<comment type="similarity">
    <text evidence="2 6">Belongs to the class-IV pyridoxal-phosphate-dependent aminotransferase family.</text>
</comment>
<accession>A0A9P1BLZ6</accession>
<reference evidence="10" key="2">
    <citation type="submission" date="2024-04" db="EMBL/GenBank/DDBJ databases">
        <authorList>
            <person name="Chen Y."/>
            <person name="Shah S."/>
            <person name="Dougan E. K."/>
            <person name="Thang M."/>
            <person name="Chan C."/>
        </authorList>
    </citation>
    <scope>NUCLEOTIDE SEQUENCE [LARGE SCALE GENOMIC DNA]</scope>
</reference>
<evidence type="ECO:0000256" key="7">
    <source>
        <dbReference type="RuleBase" id="RU004516"/>
    </source>
</evidence>
<dbReference type="Pfam" id="PF01063">
    <property type="entry name" value="Aminotran_4"/>
    <property type="match status" value="1"/>
</dbReference>
<dbReference type="GO" id="GO:0009082">
    <property type="term" value="P:branched-chain amino acid biosynthetic process"/>
    <property type="evidence" value="ECO:0007669"/>
    <property type="project" value="UniProtKB-KW"/>
</dbReference>
<dbReference type="Proteomes" id="UP001152797">
    <property type="component" value="Unassembled WGS sequence"/>
</dbReference>
<keyword evidence="11" id="KW-1185">Reference proteome</keyword>
<evidence type="ECO:0000256" key="8">
    <source>
        <dbReference type="RuleBase" id="RU004517"/>
    </source>
</evidence>
<keyword evidence="4 8" id="KW-0808">Transferase</keyword>
<keyword evidence="8" id="KW-0100">Branched-chain amino acid biosynthesis</keyword>
<evidence type="ECO:0000313" key="9">
    <source>
        <dbReference type="EMBL" id="CAI3974231.1"/>
    </source>
</evidence>
<comment type="cofactor">
    <cofactor evidence="1 7">
        <name>pyridoxal 5'-phosphate</name>
        <dbReference type="ChEBI" id="CHEBI:597326"/>
    </cofactor>
</comment>
<name>A0A9P1BLZ6_9DINO</name>
<reference evidence="9" key="1">
    <citation type="submission" date="2022-10" db="EMBL/GenBank/DDBJ databases">
        <authorList>
            <person name="Chen Y."/>
            <person name="Dougan E. K."/>
            <person name="Chan C."/>
            <person name="Rhodes N."/>
            <person name="Thang M."/>
        </authorList>
    </citation>
    <scope>NUCLEOTIDE SEQUENCE</scope>
</reference>
<dbReference type="OrthoDB" id="1732691at2759"/>
<dbReference type="InterPro" id="IPR005786">
    <property type="entry name" value="B_amino_transII"/>
</dbReference>
<dbReference type="EMBL" id="CAMXCT030000123">
    <property type="protein sequence ID" value="CAL4761543.1"/>
    <property type="molecule type" value="Genomic_DNA"/>
</dbReference>
<dbReference type="PANTHER" id="PTHR42825">
    <property type="entry name" value="AMINO ACID AMINOTRANSFERASE"/>
    <property type="match status" value="1"/>
</dbReference>
<dbReference type="Gene3D" id="3.30.470.10">
    <property type="match status" value="1"/>
</dbReference>
<evidence type="ECO:0000256" key="3">
    <source>
        <dbReference type="ARBA" id="ARBA00022576"/>
    </source>
</evidence>
<evidence type="ECO:0000313" key="10">
    <source>
        <dbReference type="EMBL" id="CAL1127606.1"/>
    </source>
</evidence>
<evidence type="ECO:0000256" key="4">
    <source>
        <dbReference type="ARBA" id="ARBA00022679"/>
    </source>
</evidence>
<dbReference type="InterPro" id="IPR036038">
    <property type="entry name" value="Aminotransferase-like"/>
</dbReference>
<evidence type="ECO:0000256" key="1">
    <source>
        <dbReference type="ARBA" id="ARBA00001933"/>
    </source>
</evidence>
<dbReference type="AlphaFoldDB" id="A0A9P1BLZ6"/>